<dbReference type="InterPro" id="IPR050595">
    <property type="entry name" value="Bact_response_regulator"/>
</dbReference>
<dbReference type="SMART" id="SM00448">
    <property type="entry name" value="REC"/>
    <property type="match status" value="1"/>
</dbReference>
<dbReference type="RefSeq" id="WP_382430255.1">
    <property type="nucleotide sequence ID" value="NZ_JBHSHJ010000002.1"/>
</dbReference>
<dbReference type="Pfam" id="PF00072">
    <property type="entry name" value="Response_reg"/>
    <property type="match status" value="1"/>
</dbReference>
<dbReference type="PANTHER" id="PTHR44591:SF3">
    <property type="entry name" value="RESPONSE REGULATORY DOMAIN-CONTAINING PROTEIN"/>
    <property type="match status" value="1"/>
</dbReference>
<keyword evidence="5" id="KW-1185">Reference proteome</keyword>
<organism evidence="4 5">
    <name type="scientific">Giesbergeria sinuosa</name>
    <dbReference type="NCBI Taxonomy" id="80883"/>
    <lineage>
        <taxon>Bacteria</taxon>
        <taxon>Pseudomonadati</taxon>
        <taxon>Pseudomonadota</taxon>
        <taxon>Betaproteobacteria</taxon>
        <taxon>Burkholderiales</taxon>
        <taxon>Comamonadaceae</taxon>
        <taxon>Giesbergeria</taxon>
    </lineage>
</organism>
<protein>
    <submittedName>
        <fullName evidence="4">Response regulator transcription factor</fullName>
    </submittedName>
</protein>
<keyword evidence="1 2" id="KW-0597">Phosphoprotein</keyword>
<dbReference type="Proteomes" id="UP001596001">
    <property type="component" value="Unassembled WGS sequence"/>
</dbReference>
<reference evidence="5" key="1">
    <citation type="journal article" date="2019" name="Int. J. Syst. Evol. Microbiol.">
        <title>The Global Catalogue of Microorganisms (GCM) 10K type strain sequencing project: providing services to taxonomists for standard genome sequencing and annotation.</title>
        <authorList>
            <consortium name="The Broad Institute Genomics Platform"/>
            <consortium name="The Broad Institute Genome Sequencing Center for Infectious Disease"/>
            <person name="Wu L."/>
            <person name="Ma J."/>
        </authorList>
    </citation>
    <scope>NUCLEOTIDE SEQUENCE [LARGE SCALE GENOMIC DNA]</scope>
    <source>
        <strain evidence="5">CCUG 49452</strain>
    </source>
</reference>
<feature type="modified residue" description="4-aspartylphosphate" evidence="2">
    <location>
        <position position="53"/>
    </location>
</feature>
<proteinExistence type="predicted"/>
<comment type="caution">
    <text evidence="4">The sequence shown here is derived from an EMBL/GenBank/DDBJ whole genome shotgun (WGS) entry which is preliminary data.</text>
</comment>
<dbReference type="InterPro" id="IPR001789">
    <property type="entry name" value="Sig_transdc_resp-reg_receiver"/>
</dbReference>
<dbReference type="InterPro" id="IPR011006">
    <property type="entry name" value="CheY-like_superfamily"/>
</dbReference>
<name>A0ABV9QAB7_9BURK</name>
<evidence type="ECO:0000313" key="4">
    <source>
        <dbReference type="EMBL" id="MFC4788134.1"/>
    </source>
</evidence>
<dbReference type="SUPFAM" id="SSF52172">
    <property type="entry name" value="CheY-like"/>
    <property type="match status" value="1"/>
</dbReference>
<evidence type="ECO:0000259" key="3">
    <source>
        <dbReference type="PROSITE" id="PS50110"/>
    </source>
</evidence>
<dbReference type="PROSITE" id="PS50110">
    <property type="entry name" value="RESPONSE_REGULATORY"/>
    <property type="match status" value="1"/>
</dbReference>
<gene>
    <name evidence="4" type="ORF">ACFO6X_03935</name>
</gene>
<evidence type="ECO:0000256" key="2">
    <source>
        <dbReference type="PROSITE-ProRule" id="PRU00169"/>
    </source>
</evidence>
<dbReference type="EMBL" id="JBHSHJ010000002">
    <property type="protein sequence ID" value="MFC4788134.1"/>
    <property type="molecule type" value="Genomic_DNA"/>
</dbReference>
<feature type="domain" description="Response regulatory" evidence="3">
    <location>
        <begin position="4"/>
        <end position="120"/>
    </location>
</feature>
<evidence type="ECO:0000313" key="5">
    <source>
        <dbReference type="Proteomes" id="UP001596001"/>
    </source>
</evidence>
<accession>A0ABV9QAB7</accession>
<evidence type="ECO:0000256" key="1">
    <source>
        <dbReference type="ARBA" id="ARBA00022553"/>
    </source>
</evidence>
<dbReference type="PANTHER" id="PTHR44591">
    <property type="entry name" value="STRESS RESPONSE REGULATOR PROTEIN 1"/>
    <property type="match status" value="1"/>
</dbReference>
<dbReference type="Gene3D" id="3.40.50.2300">
    <property type="match status" value="1"/>
</dbReference>
<sequence>MPNTILTIEDQADIRRLIRMTLEFDGHTVIEACQGEEGLRLVRQHQPDLILLDIMMPGMDGLEVNRILQADRLLRHIPVVMITALDSATDRDAGLAAGAKAYLNKPFGPVELLQLIKQLLGSGHTPAQQG</sequence>